<feature type="transmembrane region" description="Helical" evidence="1">
    <location>
        <begin position="477"/>
        <end position="498"/>
    </location>
</feature>
<feature type="transmembrane region" description="Helical" evidence="1">
    <location>
        <begin position="340"/>
        <end position="359"/>
    </location>
</feature>
<reference evidence="2 3" key="1">
    <citation type="submission" date="2019-07" db="EMBL/GenBank/DDBJ databases">
        <title>Ln-dependent methylotrophs.</title>
        <authorList>
            <person name="Tani A."/>
        </authorList>
    </citation>
    <scope>NUCLEOTIDE SEQUENCE [LARGE SCALE GENOMIC DNA]</scope>
    <source>
        <strain evidence="2 3">SM89A</strain>
    </source>
</reference>
<feature type="transmembrane region" description="Helical" evidence="1">
    <location>
        <begin position="371"/>
        <end position="390"/>
    </location>
</feature>
<dbReference type="EMBL" id="VJMF01000038">
    <property type="protein sequence ID" value="TRL34504.1"/>
    <property type="molecule type" value="Genomic_DNA"/>
</dbReference>
<accession>A0A549SY13</accession>
<gene>
    <name evidence="2" type="ORF">FM996_09640</name>
</gene>
<feature type="transmembrane region" description="Helical" evidence="1">
    <location>
        <begin position="410"/>
        <end position="427"/>
    </location>
</feature>
<dbReference type="PANTHER" id="PTHR38454">
    <property type="entry name" value="INTEGRAL MEMBRANE PROTEIN-RELATED"/>
    <property type="match status" value="1"/>
</dbReference>
<organism evidence="2 3">
    <name type="scientific">Methylosinus sporium</name>
    <dbReference type="NCBI Taxonomy" id="428"/>
    <lineage>
        <taxon>Bacteria</taxon>
        <taxon>Pseudomonadati</taxon>
        <taxon>Pseudomonadota</taxon>
        <taxon>Alphaproteobacteria</taxon>
        <taxon>Hyphomicrobiales</taxon>
        <taxon>Methylocystaceae</taxon>
        <taxon>Methylosinus</taxon>
    </lineage>
</organism>
<keyword evidence="1" id="KW-0472">Membrane</keyword>
<dbReference type="InterPro" id="IPR018580">
    <property type="entry name" value="Uncharacterised_YfhO"/>
</dbReference>
<feature type="transmembrane region" description="Helical" evidence="1">
    <location>
        <begin position="183"/>
        <end position="201"/>
    </location>
</feature>
<feature type="transmembrane region" description="Helical" evidence="1">
    <location>
        <begin position="257"/>
        <end position="277"/>
    </location>
</feature>
<evidence type="ECO:0000256" key="1">
    <source>
        <dbReference type="SAM" id="Phobius"/>
    </source>
</evidence>
<evidence type="ECO:0000313" key="3">
    <source>
        <dbReference type="Proteomes" id="UP000316781"/>
    </source>
</evidence>
<feature type="transmembrane region" description="Helical" evidence="1">
    <location>
        <begin position="289"/>
        <end position="310"/>
    </location>
</feature>
<keyword evidence="1" id="KW-1133">Transmembrane helix</keyword>
<feature type="transmembrane region" description="Helical" evidence="1">
    <location>
        <begin position="505"/>
        <end position="521"/>
    </location>
</feature>
<feature type="transmembrane region" description="Helical" evidence="1">
    <location>
        <begin position="111"/>
        <end position="128"/>
    </location>
</feature>
<sequence>MSISDRPLGLSGAEDSPLALSETRRALAGPDALHAHIWARRDAFAALAGLMLFIALAAGLWLASGAVVPWDSKNHFYPMFRFLGEALRRGDVPLWNPYHFAGHPSVADPQSLIFAPTFFLFALLRPAATMQEFDVFVLAHLLMGGAGILALCARRGFVPTAAVLAGMIFMLGGVAASRLQHTGMIISYSFFPLALLTLEIMLEKPRLLYGVGFGILASLMALGRDQVAFLFCLVLIARLLHAAAVSSRPLDYLLGRWPALLAAGATGGAILAVPVLLTLQFLAASNRPGIAFGVAAAGSLAPVNLATLLAPDIFGSLNKSYDYWGPGYDTMAAPDWTDRAIDYLFIGAAPVVLGFWHGLAGGRIFAEEMRFFHYMLAAALIYTLGRWTPVFSAIYDFFPGVSLYRRPADAAFVLNAGFALSAAYLLHRYVAHGAPRPFQKMPRALAHGLSAAAVGAALALILGGLAFSFAHGHGAESLVAVAASLLVAGAVAAALVLGDRFARRGLVAFLLVAATGGELLWRNAADPLNAEPATRYSILDDASAAERGAIAALRKDISERAAKGERPRIEILGLPGGWQNASMILGLEDTLGYNPLRIADYERAVGPGDNAVDPNLRHYPGTFRGYKCKLARLLGLDYLVLGRPLARMPRHMPRPSASPIFVSDQIYVYKLGRAAPRAYLATHVAGVDSDAAIAEDDIPDFDGAREALVDLADLPRLDPALAGAIAAGAPDGRATIVSYENDRILIDVESEQDGLLVLHDLYYPGWEARVDGAPAPIVKANILFRGVPMAKGRHKVEFLFRPFSLANLGSAASTLLDHREE</sequence>
<feature type="transmembrane region" description="Helical" evidence="1">
    <location>
        <begin position="43"/>
        <end position="63"/>
    </location>
</feature>
<protein>
    <submittedName>
        <fullName evidence="2">YfhO family protein</fullName>
    </submittedName>
</protein>
<proteinExistence type="predicted"/>
<name>A0A549SY13_METSR</name>
<feature type="transmembrane region" description="Helical" evidence="1">
    <location>
        <begin position="157"/>
        <end position="176"/>
    </location>
</feature>
<feature type="transmembrane region" description="Helical" evidence="1">
    <location>
        <begin position="448"/>
        <end position="471"/>
    </location>
</feature>
<feature type="transmembrane region" description="Helical" evidence="1">
    <location>
        <begin position="207"/>
        <end position="222"/>
    </location>
</feature>
<keyword evidence="1" id="KW-0812">Transmembrane</keyword>
<evidence type="ECO:0000313" key="2">
    <source>
        <dbReference type="EMBL" id="TRL34504.1"/>
    </source>
</evidence>
<comment type="caution">
    <text evidence="2">The sequence shown here is derived from an EMBL/GenBank/DDBJ whole genome shotgun (WGS) entry which is preliminary data.</text>
</comment>
<dbReference type="Pfam" id="PF09586">
    <property type="entry name" value="YfhO"/>
    <property type="match status" value="1"/>
</dbReference>
<dbReference type="Proteomes" id="UP000316781">
    <property type="component" value="Unassembled WGS sequence"/>
</dbReference>
<feature type="transmembrane region" description="Helical" evidence="1">
    <location>
        <begin position="135"/>
        <end position="151"/>
    </location>
</feature>
<dbReference type="RefSeq" id="WP_142862821.1">
    <property type="nucleotide sequence ID" value="NZ_VJMF01000038.1"/>
</dbReference>
<dbReference type="AlphaFoldDB" id="A0A549SY13"/>
<dbReference type="PANTHER" id="PTHR38454:SF1">
    <property type="entry name" value="INTEGRAL MEMBRANE PROTEIN"/>
    <property type="match status" value="1"/>
</dbReference>
<feature type="transmembrane region" description="Helical" evidence="1">
    <location>
        <begin position="227"/>
        <end position="245"/>
    </location>
</feature>